<dbReference type="OrthoDB" id="9995434at2759"/>
<evidence type="ECO:0000256" key="6">
    <source>
        <dbReference type="RuleBase" id="RU000590"/>
    </source>
</evidence>
<proteinExistence type="inferred from homology"/>
<dbReference type="GO" id="GO:0070006">
    <property type="term" value="F:metalloaminopeptidase activity"/>
    <property type="evidence" value="ECO:0007669"/>
    <property type="project" value="InterPro"/>
</dbReference>
<dbReference type="InterPro" id="IPR029149">
    <property type="entry name" value="Creatin/AminoP/Spt16_N"/>
</dbReference>
<dbReference type="InterPro" id="IPR036005">
    <property type="entry name" value="Creatinase/aminopeptidase-like"/>
</dbReference>
<feature type="domain" description="Peptidase M24" evidence="7">
    <location>
        <begin position="335"/>
        <end position="550"/>
    </location>
</feature>
<dbReference type="InterPro" id="IPR000587">
    <property type="entry name" value="Creatinase_N"/>
</dbReference>
<gene>
    <name evidence="10" type="ORF">CANCADRAFT_58443</name>
</gene>
<dbReference type="Gene3D" id="3.40.350.10">
    <property type="entry name" value="Creatinase/prolidase N-terminal domain"/>
    <property type="match status" value="2"/>
</dbReference>
<name>A0A1E4TD11_9ASCO</name>
<evidence type="ECO:0000259" key="7">
    <source>
        <dbReference type="Pfam" id="PF00557"/>
    </source>
</evidence>
<dbReference type="EMBL" id="KV453843">
    <property type="protein sequence ID" value="ODV89538.1"/>
    <property type="molecule type" value="Genomic_DNA"/>
</dbReference>
<dbReference type="InterPro" id="IPR033740">
    <property type="entry name" value="Pept_M24B"/>
</dbReference>
<dbReference type="CDD" id="cd01085">
    <property type="entry name" value="APP"/>
    <property type="match status" value="1"/>
</dbReference>
<comment type="cofactor">
    <cofactor evidence="1">
        <name>Mn(2+)</name>
        <dbReference type="ChEBI" id="CHEBI:29035"/>
    </cofactor>
</comment>
<dbReference type="PANTHER" id="PTHR43763">
    <property type="entry name" value="XAA-PRO AMINOPEPTIDASE 1"/>
    <property type="match status" value="1"/>
</dbReference>
<dbReference type="GO" id="GO:0005737">
    <property type="term" value="C:cytoplasm"/>
    <property type="evidence" value="ECO:0007669"/>
    <property type="project" value="UniProtKB-ARBA"/>
</dbReference>
<dbReference type="PANTHER" id="PTHR43763:SF6">
    <property type="entry name" value="XAA-PRO AMINOPEPTIDASE 1"/>
    <property type="match status" value="1"/>
</dbReference>
<evidence type="ECO:0000256" key="1">
    <source>
        <dbReference type="ARBA" id="ARBA00001936"/>
    </source>
</evidence>
<dbReference type="Gene3D" id="3.90.230.10">
    <property type="entry name" value="Creatinase/methionine aminopeptidase superfamily"/>
    <property type="match status" value="1"/>
</dbReference>
<accession>A0A1E4TD11</accession>
<evidence type="ECO:0000259" key="8">
    <source>
        <dbReference type="Pfam" id="PF01321"/>
    </source>
</evidence>
<keyword evidence="4" id="KW-0378">Hydrolase</keyword>
<evidence type="ECO:0000256" key="2">
    <source>
        <dbReference type="ARBA" id="ARBA00008766"/>
    </source>
</evidence>
<dbReference type="InterPro" id="IPR000994">
    <property type="entry name" value="Pept_M24"/>
</dbReference>
<evidence type="ECO:0000313" key="10">
    <source>
        <dbReference type="EMBL" id="ODV89538.1"/>
    </source>
</evidence>
<keyword evidence="3 6" id="KW-0479">Metal-binding</keyword>
<dbReference type="Proteomes" id="UP000095023">
    <property type="component" value="Unassembled WGS sequence"/>
</dbReference>
<dbReference type="SUPFAM" id="SSF53092">
    <property type="entry name" value="Creatinase/prolidase N-terminal domain"/>
    <property type="match status" value="1"/>
</dbReference>
<dbReference type="Pfam" id="PF16188">
    <property type="entry name" value="Peptidase_M24_C"/>
    <property type="match status" value="1"/>
</dbReference>
<dbReference type="GO" id="GO:0046872">
    <property type="term" value="F:metal ion binding"/>
    <property type="evidence" value="ECO:0007669"/>
    <property type="project" value="UniProtKB-KW"/>
</dbReference>
<sequence>MKFTTVDTSERLAQLRAEMSAHGIHLYIVPSEDSHQSEYTAPCDKRREYISGFTGSAGIALITHSEAALSTDGRYFNQASQQLDSNWTLLKQGMKDVPTPHGWIISHTRWGDKVGVDPQVMSTSQFNSLKDKLSRSSGAELIPLFLNLVDMVWPDRPSRPANPVNFHSLKYSGVSAHEKIARLCKFIDDKHAKFIVLTALDEIAWLFNLRGSDIPYNPVFFSYAIVSSDSVLLFVDKSRIDPETTNYISEFATIRPYQSFFDDLRIFAESWVCNVSASTEKPPIVASNKTHPPCLLPENVPYAVTMTVGQNNVNFVPSPVQKFKCVKNSTELAGMIACQERDGAAVIEYLAWLEDQMVSGADIDEVQGADILESCRAKKDLFVGLSFDTISSSGPNSAVIHYSPIRGNCRQLSTAEIYLLDSGGQYLDGTTDTTRTVHFGVPTREEKTCYTLVLKGHISLATAVFPMGTGGGTLDILARRPLWENGLDYRHGTGHGVGSYLNVHEGPMGISSAATSSGRVPLEPGMVISNEPGFYKDGEFGIRIESVVVVCKADTPFSFGDKPFYGFKTITAVPFMRRLIDLDLLDDDEIHWIDMYHQLVRTKVLPFLDGNDLALAWLERETAPLR</sequence>
<organism evidence="10 11">
    <name type="scientific">Tortispora caseinolytica NRRL Y-17796</name>
    <dbReference type="NCBI Taxonomy" id="767744"/>
    <lineage>
        <taxon>Eukaryota</taxon>
        <taxon>Fungi</taxon>
        <taxon>Dikarya</taxon>
        <taxon>Ascomycota</taxon>
        <taxon>Saccharomycotina</taxon>
        <taxon>Trigonopsidomycetes</taxon>
        <taxon>Trigonopsidales</taxon>
        <taxon>Trigonopsidaceae</taxon>
        <taxon>Tortispora</taxon>
    </lineage>
</organism>
<evidence type="ECO:0000256" key="3">
    <source>
        <dbReference type="ARBA" id="ARBA00022723"/>
    </source>
</evidence>
<feature type="domain" description="Peptidase M24 C-terminal" evidence="9">
    <location>
        <begin position="563"/>
        <end position="625"/>
    </location>
</feature>
<evidence type="ECO:0000313" key="11">
    <source>
        <dbReference type="Proteomes" id="UP000095023"/>
    </source>
</evidence>
<comment type="similarity">
    <text evidence="2 6">Belongs to the peptidase M24B family.</text>
</comment>
<evidence type="ECO:0008006" key="12">
    <source>
        <dbReference type="Google" id="ProtNLM"/>
    </source>
</evidence>
<dbReference type="FunFam" id="3.90.230.10:FF:000007">
    <property type="entry name" value="Xaa-Pro aminopeptidase P"/>
    <property type="match status" value="1"/>
</dbReference>
<keyword evidence="5" id="KW-0464">Manganese</keyword>
<feature type="domain" description="Creatinase N-terminal" evidence="8">
    <location>
        <begin position="11"/>
        <end position="143"/>
    </location>
</feature>
<reference evidence="11" key="1">
    <citation type="submission" date="2016-02" db="EMBL/GenBank/DDBJ databases">
        <title>Comparative genomics of biotechnologically important yeasts.</title>
        <authorList>
            <consortium name="DOE Joint Genome Institute"/>
            <person name="Riley R."/>
            <person name="Haridas S."/>
            <person name="Wolfe K.H."/>
            <person name="Lopes M.R."/>
            <person name="Hittinger C.T."/>
            <person name="Goker M."/>
            <person name="Salamov A."/>
            <person name="Wisecaver J."/>
            <person name="Long T.M."/>
            <person name="Aerts A.L."/>
            <person name="Barry K."/>
            <person name="Choi C."/>
            <person name="Clum A."/>
            <person name="Coughlan A.Y."/>
            <person name="Deshpande S."/>
            <person name="Douglass A.P."/>
            <person name="Hanson S.J."/>
            <person name="Klenk H.-P."/>
            <person name="Labutti K."/>
            <person name="Lapidus A."/>
            <person name="Lindquist E."/>
            <person name="Lipzen A."/>
            <person name="Meier-Kolthoff J.P."/>
            <person name="Ohm R.A."/>
            <person name="Otillar R.P."/>
            <person name="Pangilinan J."/>
            <person name="Peng Y."/>
            <person name="Rokas A."/>
            <person name="Rosa C.A."/>
            <person name="Scheuner C."/>
            <person name="Sibirny A.A."/>
            <person name="Slot J.C."/>
            <person name="Stielow J.B."/>
            <person name="Sun H."/>
            <person name="Kurtzman C.P."/>
            <person name="Blackwell M."/>
            <person name="Jeffries T.W."/>
            <person name="Grigoriev I.V."/>
        </authorList>
    </citation>
    <scope>NUCLEOTIDE SEQUENCE [LARGE SCALE GENOMIC DNA]</scope>
    <source>
        <strain evidence="11">NRRL Y-17796</strain>
    </source>
</reference>
<keyword evidence="11" id="KW-1185">Reference proteome</keyword>
<dbReference type="PROSITE" id="PS00491">
    <property type="entry name" value="PROLINE_PEPTIDASE"/>
    <property type="match status" value="1"/>
</dbReference>
<dbReference type="Pfam" id="PF01321">
    <property type="entry name" value="Creatinase_N"/>
    <property type="match status" value="1"/>
</dbReference>
<protein>
    <recommendedName>
        <fullName evidence="12">Xaa-Pro aminopeptidase P</fullName>
    </recommendedName>
</protein>
<evidence type="ECO:0000256" key="4">
    <source>
        <dbReference type="ARBA" id="ARBA00022801"/>
    </source>
</evidence>
<dbReference type="SUPFAM" id="SSF55920">
    <property type="entry name" value="Creatinase/aminopeptidase"/>
    <property type="match status" value="1"/>
</dbReference>
<evidence type="ECO:0000259" key="9">
    <source>
        <dbReference type="Pfam" id="PF16188"/>
    </source>
</evidence>
<dbReference type="AlphaFoldDB" id="A0A1E4TD11"/>
<dbReference type="InterPro" id="IPR032416">
    <property type="entry name" value="Peptidase_M24_C"/>
</dbReference>
<dbReference type="InterPro" id="IPR001131">
    <property type="entry name" value="Peptidase_M24B_aminopep-P_CS"/>
</dbReference>
<evidence type="ECO:0000256" key="5">
    <source>
        <dbReference type="ARBA" id="ARBA00023211"/>
    </source>
</evidence>
<dbReference type="Pfam" id="PF16189">
    <property type="entry name" value="Creatinase_N_2"/>
    <property type="match status" value="1"/>
</dbReference>
<dbReference type="InterPro" id="IPR050422">
    <property type="entry name" value="X-Pro_aminopeptidase_P"/>
</dbReference>
<dbReference type="Pfam" id="PF00557">
    <property type="entry name" value="Peptidase_M24"/>
    <property type="match status" value="1"/>
</dbReference>
<dbReference type="FunFam" id="3.40.350.10:FF:000003">
    <property type="entry name" value="Xaa-pro aminopeptidase P"/>
    <property type="match status" value="1"/>
</dbReference>